<dbReference type="InterPro" id="IPR045054">
    <property type="entry name" value="P4HA-like"/>
</dbReference>
<comment type="caution">
    <text evidence="7">The sequence shown here is derived from an EMBL/GenBank/DDBJ whole genome shotgun (WGS) entry which is preliminary data.</text>
</comment>
<accession>A0A4Y7SV56</accession>
<dbReference type="STRING" id="71717.A0A4Y7SV56"/>
<keyword evidence="3" id="KW-0223">Dioxygenase</keyword>
<evidence type="ECO:0000259" key="6">
    <source>
        <dbReference type="SMART" id="SM00702"/>
    </source>
</evidence>
<dbReference type="GO" id="GO:0031418">
    <property type="term" value="F:L-ascorbic acid binding"/>
    <property type="evidence" value="ECO:0007669"/>
    <property type="project" value="InterPro"/>
</dbReference>
<proteinExistence type="predicted"/>
<evidence type="ECO:0000256" key="3">
    <source>
        <dbReference type="ARBA" id="ARBA00022964"/>
    </source>
</evidence>
<reference evidence="7 8" key="1">
    <citation type="journal article" date="2019" name="Nat. Ecol. Evol.">
        <title>Megaphylogeny resolves global patterns of mushroom evolution.</title>
        <authorList>
            <person name="Varga T."/>
            <person name="Krizsan K."/>
            <person name="Foldi C."/>
            <person name="Dima B."/>
            <person name="Sanchez-Garcia M."/>
            <person name="Sanchez-Ramirez S."/>
            <person name="Szollosi G.J."/>
            <person name="Szarkandi J.G."/>
            <person name="Papp V."/>
            <person name="Albert L."/>
            <person name="Andreopoulos W."/>
            <person name="Angelini C."/>
            <person name="Antonin V."/>
            <person name="Barry K.W."/>
            <person name="Bougher N.L."/>
            <person name="Buchanan P."/>
            <person name="Buyck B."/>
            <person name="Bense V."/>
            <person name="Catcheside P."/>
            <person name="Chovatia M."/>
            <person name="Cooper J."/>
            <person name="Damon W."/>
            <person name="Desjardin D."/>
            <person name="Finy P."/>
            <person name="Geml J."/>
            <person name="Haridas S."/>
            <person name="Hughes K."/>
            <person name="Justo A."/>
            <person name="Karasinski D."/>
            <person name="Kautmanova I."/>
            <person name="Kiss B."/>
            <person name="Kocsube S."/>
            <person name="Kotiranta H."/>
            <person name="LaButti K.M."/>
            <person name="Lechner B.E."/>
            <person name="Liimatainen K."/>
            <person name="Lipzen A."/>
            <person name="Lukacs Z."/>
            <person name="Mihaltcheva S."/>
            <person name="Morgado L.N."/>
            <person name="Niskanen T."/>
            <person name="Noordeloos M.E."/>
            <person name="Ohm R.A."/>
            <person name="Ortiz-Santana B."/>
            <person name="Ovrebo C."/>
            <person name="Racz N."/>
            <person name="Riley R."/>
            <person name="Savchenko A."/>
            <person name="Shiryaev A."/>
            <person name="Soop K."/>
            <person name="Spirin V."/>
            <person name="Szebenyi C."/>
            <person name="Tomsovsky M."/>
            <person name="Tulloss R.E."/>
            <person name="Uehling J."/>
            <person name="Grigoriev I.V."/>
            <person name="Vagvolgyi C."/>
            <person name="Papp T."/>
            <person name="Martin F.M."/>
            <person name="Miettinen O."/>
            <person name="Hibbett D.S."/>
            <person name="Nagy L.G."/>
        </authorList>
    </citation>
    <scope>NUCLEOTIDE SEQUENCE [LARGE SCALE GENOMIC DNA]</scope>
    <source>
        <strain evidence="7 8">FP101781</strain>
    </source>
</reference>
<dbReference type="AlphaFoldDB" id="A0A4Y7SV56"/>
<protein>
    <recommendedName>
        <fullName evidence="6">Prolyl 4-hydroxylase alpha subunit domain-containing protein</fullName>
    </recommendedName>
</protein>
<dbReference type="Pfam" id="PF13640">
    <property type="entry name" value="2OG-FeII_Oxy_3"/>
    <property type="match status" value="1"/>
</dbReference>
<dbReference type="SMART" id="SM00702">
    <property type="entry name" value="P4Hc"/>
    <property type="match status" value="1"/>
</dbReference>
<dbReference type="Gene3D" id="2.60.120.620">
    <property type="entry name" value="q2cbj1_9rhob like domain"/>
    <property type="match status" value="1"/>
</dbReference>
<keyword evidence="2" id="KW-0479">Metal-binding</keyword>
<comment type="cofactor">
    <cofactor evidence="1">
        <name>L-ascorbate</name>
        <dbReference type="ChEBI" id="CHEBI:38290"/>
    </cofactor>
</comment>
<gene>
    <name evidence="7" type="ORF">FA13DRAFT_1817314</name>
</gene>
<evidence type="ECO:0000313" key="7">
    <source>
        <dbReference type="EMBL" id="TEB25747.1"/>
    </source>
</evidence>
<evidence type="ECO:0000313" key="8">
    <source>
        <dbReference type="Proteomes" id="UP000298030"/>
    </source>
</evidence>
<evidence type="ECO:0000256" key="1">
    <source>
        <dbReference type="ARBA" id="ARBA00001961"/>
    </source>
</evidence>
<keyword evidence="8" id="KW-1185">Reference proteome</keyword>
<evidence type="ECO:0000256" key="4">
    <source>
        <dbReference type="ARBA" id="ARBA00023002"/>
    </source>
</evidence>
<feature type="domain" description="Prolyl 4-hydroxylase alpha subunit" evidence="6">
    <location>
        <begin position="33"/>
        <end position="218"/>
    </location>
</feature>
<dbReference type="GO" id="GO:0004656">
    <property type="term" value="F:procollagen-proline 4-dioxygenase activity"/>
    <property type="evidence" value="ECO:0007669"/>
    <property type="project" value="TreeGrafter"/>
</dbReference>
<organism evidence="7 8">
    <name type="scientific">Coprinellus micaceus</name>
    <name type="common">Glistening ink-cap mushroom</name>
    <name type="synonym">Coprinus micaceus</name>
    <dbReference type="NCBI Taxonomy" id="71717"/>
    <lineage>
        <taxon>Eukaryota</taxon>
        <taxon>Fungi</taxon>
        <taxon>Dikarya</taxon>
        <taxon>Basidiomycota</taxon>
        <taxon>Agaricomycotina</taxon>
        <taxon>Agaricomycetes</taxon>
        <taxon>Agaricomycetidae</taxon>
        <taxon>Agaricales</taxon>
        <taxon>Agaricineae</taxon>
        <taxon>Psathyrellaceae</taxon>
        <taxon>Coprinellus</taxon>
    </lineage>
</organism>
<dbReference type="PANTHER" id="PTHR10869:SF241">
    <property type="entry name" value="FE2OG DIOXYGENASE DOMAIN-CONTAINING PROTEIN"/>
    <property type="match status" value="1"/>
</dbReference>
<dbReference type="InterPro" id="IPR006620">
    <property type="entry name" value="Pro_4_hyd_alph"/>
</dbReference>
<name>A0A4Y7SV56_COPMI</name>
<dbReference type="OrthoDB" id="69177at2759"/>
<dbReference type="PANTHER" id="PTHR10869">
    <property type="entry name" value="PROLYL 4-HYDROXYLASE ALPHA SUBUNIT"/>
    <property type="match status" value="1"/>
</dbReference>
<dbReference type="InterPro" id="IPR044862">
    <property type="entry name" value="Pro_4_hyd_alph_FE2OG_OXY"/>
</dbReference>
<sequence length="231" mass="26536">MKLQLEDRSLSEISQAPVLDWSTTPLAKDHAGRYAKIIDNVFTPEECDALIALAQSDGKQFTPAFVNFGMGASDKFIDLEFRNSDRILRFDQDAAEQMYRRILPYIPELVELKPLDRYWECIANIDKHLRPTWKLVGMNERLSFLRYGPGQYFREHADTFVELPDGRKSFVTIQIYLGEDGVEGGATRLQNSIATRFFDVEPKKGRVLIFQQANIWHTGRRGGEGKQIYSP</sequence>
<dbReference type="GO" id="GO:0005506">
    <property type="term" value="F:iron ion binding"/>
    <property type="evidence" value="ECO:0007669"/>
    <property type="project" value="InterPro"/>
</dbReference>
<dbReference type="EMBL" id="QPFP01000054">
    <property type="protein sequence ID" value="TEB25747.1"/>
    <property type="molecule type" value="Genomic_DNA"/>
</dbReference>
<keyword evidence="4" id="KW-0560">Oxidoreductase</keyword>
<dbReference type="GO" id="GO:0005783">
    <property type="term" value="C:endoplasmic reticulum"/>
    <property type="evidence" value="ECO:0007669"/>
    <property type="project" value="TreeGrafter"/>
</dbReference>
<dbReference type="Proteomes" id="UP000298030">
    <property type="component" value="Unassembled WGS sequence"/>
</dbReference>
<evidence type="ECO:0000256" key="2">
    <source>
        <dbReference type="ARBA" id="ARBA00022723"/>
    </source>
</evidence>
<evidence type="ECO:0000256" key="5">
    <source>
        <dbReference type="ARBA" id="ARBA00023004"/>
    </source>
</evidence>
<keyword evidence="5" id="KW-0408">Iron</keyword>